<comment type="similarity">
    <text evidence="1">Belongs to the beta/gamma-crystallin family.</text>
</comment>
<reference evidence="4 5" key="1">
    <citation type="submission" date="2019-09" db="EMBL/GenBank/DDBJ databases">
        <title>Parvibaculum sedimenti sp. nov., isolated from sediment.</title>
        <authorList>
            <person name="Wang Y."/>
        </authorList>
    </citation>
    <scope>NUCLEOTIDE SEQUENCE [LARGE SCALE GENOMIC DNA]</scope>
    <source>
        <strain evidence="4 5">HXT-9</strain>
    </source>
</reference>
<evidence type="ECO:0000313" key="5">
    <source>
        <dbReference type="Proteomes" id="UP000468901"/>
    </source>
</evidence>
<dbReference type="InterPro" id="IPR001064">
    <property type="entry name" value="Beta/gamma_crystallin"/>
</dbReference>
<dbReference type="AlphaFoldDB" id="A0A6N6VKJ6"/>
<dbReference type="PANTHER" id="PTHR11818">
    <property type="entry name" value="BETA/GAMMA CRYSTALLIN"/>
    <property type="match status" value="1"/>
</dbReference>
<dbReference type="Gene3D" id="2.60.20.10">
    <property type="entry name" value="Crystallins"/>
    <property type="match status" value="2"/>
</dbReference>
<dbReference type="InterPro" id="IPR011024">
    <property type="entry name" value="G_crystallin-like"/>
</dbReference>
<protein>
    <recommendedName>
        <fullName evidence="3">Beta/gamma crystallin 'Greek key' domain-containing protein</fullName>
    </recommendedName>
</protein>
<dbReference type="PROSITE" id="PS50915">
    <property type="entry name" value="CRYSTALLIN_BETA_GAMMA"/>
    <property type="match status" value="1"/>
</dbReference>
<name>A0A6N6VKJ6_9HYPH</name>
<dbReference type="EMBL" id="WESC01000002">
    <property type="protein sequence ID" value="KAB7742205.1"/>
    <property type="molecule type" value="Genomic_DNA"/>
</dbReference>
<dbReference type="PANTHER" id="PTHR11818:SF42">
    <property type="entry name" value="VOLTAGE-GATED HYDROGEN CHANNEL 1"/>
    <property type="match status" value="1"/>
</dbReference>
<keyword evidence="2" id="KW-0677">Repeat</keyword>
<dbReference type="Proteomes" id="UP000468901">
    <property type="component" value="Unassembled WGS sequence"/>
</dbReference>
<feature type="domain" description="Beta/gamma crystallin 'Greek key'" evidence="3">
    <location>
        <begin position="34"/>
        <end position="74"/>
    </location>
</feature>
<sequence length="215" mass="23348">MRDGESMKLKIGAKALAAVVVMVMVLPGLAEARGAAVLYQHERFGGGAVRIDRDVPDLGELGINDAASSISVRGGAWEICEHVHYRGRCIVVDGDVADFREIGLNDKVSSIRRVDDRGGYGGGYPSPGPRDRAGGITVFQDFRFSGGSMSFSGDVPDLGRYGINDRISSIDVSDGVWEVCEHIRYRGRCVTVDGRIANLDRMGFNDKISSIRRLR</sequence>
<proteinExistence type="inferred from homology"/>
<evidence type="ECO:0000256" key="1">
    <source>
        <dbReference type="ARBA" id="ARBA00009646"/>
    </source>
</evidence>
<dbReference type="SUPFAM" id="SSF49695">
    <property type="entry name" value="gamma-Crystallin-like"/>
    <property type="match status" value="2"/>
</dbReference>
<dbReference type="Pfam" id="PF00030">
    <property type="entry name" value="Crystall"/>
    <property type="match status" value="2"/>
</dbReference>
<evidence type="ECO:0000313" key="4">
    <source>
        <dbReference type="EMBL" id="KAB7742205.1"/>
    </source>
</evidence>
<evidence type="ECO:0000259" key="3">
    <source>
        <dbReference type="PROSITE" id="PS50915"/>
    </source>
</evidence>
<evidence type="ECO:0000256" key="2">
    <source>
        <dbReference type="ARBA" id="ARBA00022737"/>
    </source>
</evidence>
<dbReference type="InterPro" id="IPR050252">
    <property type="entry name" value="Beta/Gamma-Crystallin"/>
</dbReference>
<comment type="caution">
    <text evidence="4">The sequence shown here is derived from an EMBL/GenBank/DDBJ whole genome shotgun (WGS) entry which is preliminary data.</text>
</comment>
<gene>
    <name evidence="4" type="ORF">F2P47_02740</name>
</gene>
<dbReference type="SMART" id="SM00247">
    <property type="entry name" value="XTALbg"/>
    <property type="match status" value="2"/>
</dbReference>
<accession>A0A6N6VKJ6</accession>
<organism evidence="4 5">
    <name type="scientific">Parvibaculum sedimenti</name>
    <dbReference type="NCBI Taxonomy" id="2608632"/>
    <lineage>
        <taxon>Bacteria</taxon>
        <taxon>Pseudomonadati</taxon>
        <taxon>Pseudomonadota</taxon>
        <taxon>Alphaproteobacteria</taxon>
        <taxon>Hyphomicrobiales</taxon>
        <taxon>Parvibaculaceae</taxon>
        <taxon>Parvibaculum</taxon>
    </lineage>
</organism>
<keyword evidence="5" id="KW-1185">Reference proteome</keyword>